<proteinExistence type="inferred from homology"/>
<dbReference type="AlphaFoldDB" id="K1QY88"/>
<reference evidence="3" key="1">
    <citation type="journal article" date="2012" name="Nature">
        <title>The oyster genome reveals stress adaptation and complexity of shell formation.</title>
        <authorList>
            <person name="Zhang G."/>
            <person name="Fang X."/>
            <person name="Guo X."/>
            <person name="Li L."/>
            <person name="Luo R."/>
            <person name="Xu F."/>
            <person name="Yang P."/>
            <person name="Zhang L."/>
            <person name="Wang X."/>
            <person name="Qi H."/>
            <person name="Xiong Z."/>
            <person name="Que H."/>
            <person name="Xie Y."/>
            <person name="Holland P.W."/>
            <person name="Paps J."/>
            <person name="Zhu Y."/>
            <person name="Wu F."/>
            <person name="Chen Y."/>
            <person name="Wang J."/>
            <person name="Peng C."/>
            <person name="Meng J."/>
            <person name="Yang L."/>
            <person name="Liu J."/>
            <person name="Wen B."/>
            <person name="Zhang N."/>
            <person name="Huang Z."/>
            <person name="Zhu Q."/>
            <person name="Feng Y."/>
            <person name="Mount A."/>
            <person name="Hedgecock D."/>
            <person name="Xu Z."/>
            <person name="Liu Y."/>
            <person name="Domazet-Loso T."/>
            <person name="Du Y."/>
            <person name="Sun X."/>
            <person name="Zhang S."/>
            <person name="Liu B."/>
            <person name="Cheng P."/>
            <person name="Jiang X."/>
            <person name="Li J."/>
            <person name="Fan D."/>
            <person name="Wang W."/>
            <person name="Fu W."/>
            <person name="Wang T."/>
            <person name="Wang B."/>
            <person name="Zhang J."/>
            <person name="Peng Z."/>
            <person name="Li Y."/>
            <person name="Li N."/>
            <person name="Wang J."/>
            <person name="Chen M."/>
            <person name="He Y."/>
            <person name="Tan F."/>
            <person name="Song X."/>
            <person name="Zheng Q."/>
            <person name="Huang R."/>
            <person name="Yang H."/>
            <person name="Du X."/>
            <person name="Chen L."/>
            <person name="Yang M."/>
            <person name="Gaffney P.M."/>
            <person name="Wang S."/>
            <person name="Luo L."/>
            <person name="She Z."/>
            <person name="Ming Y."/>
            <person name="Huang W."/>
            <person name="Zhang S."/>
            <person name="Huang B."/>
            <person name="Zhang Y."/>
            <person name="Qu T."/>
            <person name="Ni P."/>
            <person name="Miao G."/>
            <person name="Wang J."/>
            <person name="Wang Q."/>
            <person name="Steinberg C.E."/>
            <person name="Wang H."/>
            <person name="Li N."/>
            <person name="Qian L."/>
            <person name="Zhang G."/>
            <person name="Li Y."/>
            <person name="Yang H."/>
            <person name="Liu X."/>
            <person name="Wang J."/>
            <person name="Yin Y."/>
            <person name="Wang J."/>
        </authorList>
    </citation>
    <scope>NUCLEOTIDE SEQUENCE [LARGE SCALE GENOMIC DNA]</scope>
    <source>
        <strain evidence="3">05x7-T-G4-1.051#20</strain>
    </source>
</reference>
<dbReference type="InterPro" id="IPR032466">
    <property type="entry name" value="Metal_Hydrolase"/>
</dbReference>
<dbReference type="EMBL" id="JH815875">
    <property type="protein sequence ID" value="EKC26506.1"/>
    <property type="molecule type" value="Genomic_DNA"/>
</dbReference>
<evidence type="ECO:0000313" key="3">
    <source>
        <dbReference type="EMBL" id="EKC26506.1"/>
    </source>
</evidence>
<organism evidence="3">
    <name type="scientific">Magallana gigas</name>
    <name type="common">Pacific oyster</name>
    <name type="synonym">Crassostrea gigas</name>
    <dbReference type="NCBI Taxonomy" id="29159"/>
    <lineage>
        <taxon>Eukaryota</taxon>
        <taxon>Metazoa</taxon>
        <taxon>Spiralia</taxon>
        <taxon>Lophotrochozoa</taxon>
        <taxon>Mollusca</taxon>
        <taxon>Bivalvia</taxon>
        <taxon>Autobranchia</taxon>
        <taxon>Pteriomorphia</taxon>
        <taxon>Ostreida</taxon>
        <taxon>Ostreoidea</taxon>
        <taxon>Ostreidae</taxon>
        <taxon>Magallana</taxon>
    </lineage>
</organism>
<dbReference type="PANTHER" id="PTHR46363">
    <property type="entry name" value="DEOXYRIBONUCLEASE TATDN2-RELATED"/>
    <property type="match status" value="1"/>
</dbReference>
<sequence length="701" mass="78676">MYRRSTIRQERGEHYLDFVRRKTSLRSLVDPRTFVYDLGLLSDGTSHTTICEVLKGQYRLAKDLGDSRWIETTRRETATILCSDRWVDDNLPSLLGNHRSRRTKTSHTAEATSSMCVDIRLKTNPNLEVLRTNAADSNARSMEISDSSEVHGEADSSADHDTADQECGISAPTGLMVNVREPEPTFPEPIPVIHNPGKRMHPARHVEAKQSTQDVGSKRARMDHNLSITVLTKPSSHLAQLCPFPNCVKREKKIKRHVQRQHLPRIFSDIKPIRSIDESVLCQLQYSSLISLVISALGQNADVYSAVNYVNQSGGIPKNTSVHPDTIACMRKFSVPQGWAEPPEGFTVSPVNSPAALFHWRCLVVLLSLLPPIQRDEFRVDGRVRSDIKHPTNTEDSQVPVVDSSTEDEFTVIDVSYGSDVEVCNEKIITVNEAFDSHFHLDRTSFRIWKKSSGKSVDDLISYSLSGNQHPQLDVSVAGGVIVYSEPSTHPEIVSVERPWGVAVGVHPKHIEEFSRDRFLHMKELLNRPHVVALGEVGLDRTVPVKLWRRQEDVLCQVLTLSRKDKVLVLHLRGTPADRIGMDVHARCMQILHTSCDPDQHCFTGDARLVKEWMNSFSHVYFGFTGAVDTFSTDQIDGLRAVPMNRMLLETDSPYMKPGGGYINTPAFIGDVATVVASKLQISVRYLLNETVKNCRKLYAL</sequence>
<dbReference type="SUPFAM" id="SSF51556">
    <property type="entry name" value="Metallo-dependent hydrolases"/>
    <property type="match status" value="1"/>
</dbReference>
<dbReference type="GO" id="GO:0016788">
    <property type="term" value="F:hydrolase activity, acting on ester bonds"/>
    <property type="evidence" value="ECO:0007669"/>
    <property type="project" value="InterPro"/>
</dbReference>
<evidence type="ECO:0000256" key="1">
    <source>
        <dbReference type="ARBA" id="ARBA00009275"/>
    </source>
</evidence>
<dbReference type="PANTHER" id="PTHR46363:SF1">
    <property type="entry name" value="DEOXYRIBONUCLEASE TATDN2-RELATED"/>
    <property type="match status" value="1"/>
</dbReference>
<dbReference type="Pfam" id="PF01026">
    <property type="entry name" value="TatD_DNase"/>
    <property type="match status" value="1"/>
</dbReference>
<feature type="compositionally biased region" description="Basic and acidic residues" evidence="2">
    <location>
        <begin position="148"/>
        <end position="163"/>
    </location>
</feature>
<feature type="compositionally biased region" description="Polar residues" evidence="2">
    <location>
        <begin position="138"/>
        <end position="147"/>
    </location>
</feature>
<protein>
    <submittedName>
        <fullName evidence="3">Uncharacterized protein</fullName>
    </submittedName>
</protein>
<gene>
    <name evidence="3" type="ORF">CGI_10002601</name>
</gene>
<dbReference type="InParanoid" id="K1QY88"/>
<accession>K1QY88</accession>
<feature type="region of interest" description="Disordered" evidence="2">
    <location>
        <begin position="138"/>
        <end position="165"/>
    </location>
</feature>
<comment type="similarity">
    <text evidence="1">Belongs to the metallo-dependent hydrolases superfamily. TatD-type hydrolase family.</text>
</comment>
<dbReference type="Gene3D" id="3.20.20.140">
    <property type="entry name" value="Metal-dependent hydrolases"/>
    <property type="match status" value="1"/>
</dbReference>
<evidence type="ECO:0000256" key="2">
    <source>
        <dbReference type="SAM" id="MobiDB-lite"/>
    </source>
</evidence>
<dbReference type="HOGENOM" id="CLU_393421_0_0_1"/>
<name>K1QY88_MAGGI</name>
<dbReference type="InterPro" id="IPR001130">
    <property type="entry name" value="TatD-like"/>
</dbReference>